<protein>
    <submittedName>
        <fullName evidence="2">Uncharacterized protein</fullName>
    </submittedName>
</protein>
<reference evidence="2" key="2">
    <citation type="submission" date="2020-06" db="EMBL/GenBank/DDBJ databases">
        <authorList>
            <person name="Sheffer M."/>
        </authorList>
    </citation>
    <scope>NUCLEOTIDE SEQUENCE</scope>
</reference>
<gene>
    <name evidence="2" type="ORF">HNY73_023178</name>
</gene>
<evidence type="ECO:0000256" key="1">
    <source>
        <dbReference type="SAM" id="MobiDB-lite"/>
    </source>
</evidence>
<name>A0A8T0E6Z2_ARGBR</name>
<dbReference type="PANTHER" id="PTHR38681">
    <property type="entry name" value="RETROVIRUS-RELATED POL POLYPROTEIN FROM TRANSPOSON 412-LIKE PROTEIN-RELATED"/>
    <property type="match status" value="1"/>
</dbReference>
<reference evidence="2" key="1">
    <citation type="journal article" date="2020" name="bioRxiv">
        <title>Chromosome-level reference genome of the European wasp spider Argiope bruennichi: a resource for studies on range expansion and evolutionary adaptation.</title>
        <authorList>
            <person name="Sheffer M.M."/>
            <person name="Hoppe A."/>
            <person name="Krehenwinkel H."/>
            <person name="Uhl G."/>
            <person name="Kuss A.W."/>
            <person name="Jensen L."/>
            <person name="Jensen C."/>
            <person name="Gillespie R.G."/>
            <person name="Hoff K.J."/>
            <person name="Prost S."/>
        </authorList>
    </citation>
    <scope>NUCLEOTIDE SEQUENCE</scope>
</reference>
<proteinExistence type="predicted"/>
<accession>A0A8T0E6Z2</accession>
<evidence type="ECO:0000313" key="2">
    <source>
        <dbReference type="EMBL" id="KAF8765190.1"/>
    </source>
</evidence>
<dbReference type="AlphaFoldDB" id="A0A8T0E6Z2"/>
<dbReference type="Proteomes" id="UP000807504">
    <property type="component" value="Unassembled WGS sequence"/>
</dbReference>
<sequence length="165" mass="18569">MHLHLKSAFKAHETSRWNDIIPIILLGMRSAVNNDIQAACAELAYGTTLRLPFDLFSFDKISICNPTYLTMLRDKMRVDSVQPPLSQPYTGPHLALRRSDKVFTNLVNGKKKSVPMDQVKPAFCLDDDSDVPSVSQVPKPEQEKMEITSHPNKQICKTFPQTKSG</sequence>
<feature type="region of interest" description="Disordered" evidence="1">
    <location>
        <begin position="126"/>
        <end position="151"/>
    </location>
</feature>
<organism evidence="2 3">
    <name type="scientific">Argiope bruennichi</name>
    <name type="common">Wasp spider</name>
    <name type="synonym">Aranea bruennichi</name>
    <dbReference type="NCBI Taxonomy" id="94029"/>
    <lineage>
        <taxon>Eukaryota</taxon>
        <taxon>Metazoa</taxon>
        <taxon>Ecdysozoa</taxon>
        <taxon>Arthropoda</taxon>
        <taxon>Chelicerata</taxon>
        <taxon>Arachnida</taxon>
        <taxon>Araneae</taxon>
        <taxon>Araneomorphae</taxon>
        <taxon>Entelegynae</taxon>
        <taxon>Araneoidea</taxon>
        <taxon>Araneidae</taxon>
        <taxon>Argiope</taxon>
    </lineage>
</organism>
<evidence type="ECO:0000313" key="3">
    <source>
        <dbReference type="Proteomes" id="UP000807504"/>
    </source>
</evidence>
<dbReference type="PANTHER" id="PTHR38681:SF1">
    <property type="entry name" value="RETROVIRUS-RELATED POL POLYPROTEIN FROM TRANSPOSON 412-LIKE PROTEIN"/>
    <property type="match status" value="1"/>
</dbReference>
<comment type="caution">
    <text evidence="2">The sequence shown here is derived from an EMBL/GenBank/DDBJ whole genome shotgun (WGS) entry which is preliminary data.</text>
</comment>
<keyword evidence="3" id="KW-1185">Reference proteome</keyword>
<dbReference type="EMBL" id="JABXBU010002231">
    <property type="protein sequence ID" value="KAF8765190.1"/>
    <property type="molecule type" value="Genomic_DNA"/>
</dbReference>